<accession>A0A841RD04</accession>
<dbReference type="GO" id="GO:0005840">
    <property type="term" value="C:ribosome"/>
    <property type="evidence" value="ECO:0007669"/>
    <property type="project" value="UniProtKB-KW"/>
</dbReference>
<name>A0A841RD04_9SPIO</name>
<reference evidence="4 5" key="1">
    <citation type="submission" date="2020-08" db="EMBL/GenBank/DDBJ databases">
        <title>Genomic Encyclopedia of Type Strains, Phase IV (KMG-IV): sequencing the most valuable type-strain genomes for metagenomic binning, comparative biology and taxonomic classification.</title>
        <authorList>
            <person name="Goeker M."/>
        </authorList>
    </citation>
    <scope>NUCLEOTIDE SEQUENCE [LARGE SCALE GENOMIC DNA]</scope>
    <source>
        <strain evidence="4 5">DSM 2461</strain>
    </source>
</reference>
<evidence type="ECO:0000259" key="3">
    <source>
        <dbReference type="PROSITE" id="PS51186"/>
    </source>
</evidence>
<dbReference type="SUPFAM" id="SSF55729">
    <property type="entry name" value="Acyl-CoA N-acyltransferases (Nat)"/>
    <property type="match status" value="1"/>
</dbReference>
<dbReference type="Gene3D" id="3.40.630.30">
    <property type="match status" value="1"/>
</dbReference>
<keyword evidence="1" id="KW-0808">Transferase</keyword>
<organism evidence="4 5">
    <name type="scientific">Spirochaeta isovalerica</name>
    <dbReference type="NCBI Taxonomy" id="150"/>
    <lineage>
        <taxon>Bacteria</taxon>
        <taxon>Pseudomonadati</taxon>
        <taxon>Spirochaetota</taxon>
        <taxon>Spirochaetia</taxon>
        <taxon>Spirochaetales</taxon>
        <taxon>Spirochaetaceae</taxon>
        <taxon>Spirochaeta</taxon>
    </lineage>
</organism>
<dbReference type="Pfam" id="PF00583">
    <property type="entry name" value="Acetyltransf_1"/>
    <property type="match status" value="1"/>
</dbReference>
<dbReference type="CDD" id="cd04301">
    <property type="entry name" value="NAT_SF"/>
    <property type="match status" value="1"/>
</dbReference>
<dbReference type="InterPro" id="IPR050832">
    <property type="entry name" value="Bact_Acetyltransf"/>
</dbReference>
<sequence length="138" mass="15879">MTIADYDDAFKLWSETQGMGLRSLDDSRKGIDFFLKRNPETNFICREGKKLVGVILTGHDGRRGYIYHAAVHRDFRRQGIGKALVDRALTSLRKEGIRKVALVVYKDNLRGNGFWESLGFTLREDLNYRNLSIDPENI</sequence>
<keyword evidence="5" id="KW-1185">Reference proteome</keyword>
<evidence type="ECO:0000313" key="4">
    <source>
        <dbReference type="EMBL" id="MBB6481271.1"/>
    </source>
</evidence>
<keyword evidence="4" id="KW-0689">Ribosomal protein</keyword>
<protein>
    <submittedName>
        <fullName evidence="4">Ribosomal protein S18 acetylase RimI-like enzyme</fullName>
    </submittedName>
</protein>
<dbReference type="AlphaFoldDB" id="A0A841RD04"/>
<keyword evidence="2" id="KW-0012">Acyltransferase</keyword>
<dbReference type="InterPro" id="IPR016181">
    <property type="entry name" value="Acyl_CoA_acyltransferase"/>
</dbReference>
<evidence type="ECO:0000256" key="2">
    <source>
        <dbReference type="ARBA" id="ARBA00023315"/>
    </source>
</evidence>
<dbReference type="PROSITE" id="PS51186">
    <property type="entry name" value="GNAT"/>
    <property type="match status" value="1"/>
</dbReference>
<comment type="caution">
    <text evidence="4">The sequence shown here is derived from an EMBL/GenBank/DDBJ whole genome shotgun (WGS) entry which is preliminary data.</text>
</comment>
<proteinExistence type="predicted"/>
<gene>
    <name evidence="4" type="ORF">HNR50_002951</name>
</gene>
<dbReference type="InterPro" id="IPR000182">
    <property type="entry name" value="GNAT_dom"/>
</dbReference>
<feature type="domain" description="N-acetyltransferase" evidence="3">
    <location>
        <begin position="1"/>
        <end position="136"/>
    </location>
</feature>
<dbReference type="PANTHER" id="PTHR43877">
    <property type="entry name" value="AMINOALKYLPHOSPHONATE N-ACETYLTRANSFERASE-RELATED-RELATED"/>
    <property type="match status" value="1"/>
</dbReference>
<evidence type="ECO:0000256" key="1">
    <source>
        <dbReference type="ARBA" id="ARBA00022679"/>
    </source>
</evidence>
<keyword evidence="4" id="KW-0687">Ribonucleoprotein</keyword>
<dbReference type="EMBL" id="JACHGJ010000006">
    <property type="protein sequence ID" value="MBB6481271.1"/>
    <property type="molecule type" value="Genomic_DNA"/>
</dbReference>
<dbReference type="GO" id="GO:0016747">
    <property type="term" value="F:acyltransferase activity, transferring groups other than amino-acyl groups"/>
    <property type="evidence" value="ECO:0007669"/>
    <property type="project" value="InterPro"/>
</dbReference>
<evidence type="ECO:0000313" key="5">
    <source>
        <dbReference type="Proteomes" id="UP000587760"/>
    </source>
</evidence>
<dbReference type="Proteomes" id="UP000587760">
    <property type="component" value="Unassembled WGS sequence"/>
</dbReference>